<accession>A0A1L9P593</accession>
<organism evidence="8 9">
    <name type="scientific">Aspergillus versicolor CBS 583.65</name>
    <dbReference type="NCBI Taxonomy" id="1036611"/>
    <lineage>
        <taxon>Eukaryota</taxon>
        <taxon>Fungi</taxon>
        <taxon>Dikarya</taxon>
        <taxon>Ascomycota</taxon>
        <taxon>Pezizomycotina</taxon>
        <taxon>Eurotiomycetes</taxon>
        <taxon>Eurotiomycetidae</taxon>
        <taxon>Eurotiales</taxon>
        <taxon>Aspergillaceae</taxon>
        <taxon>Aspergillus</taxon>
        <taxon>Aspergillus subgen. Nidulantes</taxon>
    </lineage>
</organism>
<evidence type="ECO:0000256" key="1">
    <source>
        <dbReference type="ARBA" id="ARBA00022723"/>
    </source>
</evidence>
<keyword evidence="9" id="KW-1185">Reference proteome</keyword>
<feature type="region of interest" description="Disordered" evidence="6">
    <location>
        <begin position="202"/>
        <end position="236"/>
    </location>
</feature>
<dbReference type="FunFam" id="3.30.160.60:FF:000125">
    <property type="entry name" value="Putative zinc finger protein 143"/>
    <property type="match status" value="1"/>
</dbReference>
<dbReference type="PANTHER" id="PTHR23235:SF120">
    <property type="entry name" value="KRUPPEL-LIKE FACTOR 15"/>
    <property type="match status" value="1"/>
</dbReference>
<keyword evidence="1" id="KW-0479">Metal-binding</keyword>
<evidence type="ECO:0000313" key="9">
    <source>
        <dbReference type="Proteomes" id="UP000184073"/>
    </source>
</evidence>
<keyword evidence="3 5" id="KW-0863">Zinc-finger</keyword>
<dbReference type="OrthoDB" id="654211at2759"/>
<reference evidence="9" key="1">
    <citation type="journal article" date="2017" name="Genome Biol.">
        <title>Comparative genomics reveals high biological diversity and specific adaptations in the industrially and medically important fungal genus Aspergillus.</title>
        <authorList>
            <person name="de Vries R.P."/>
            <person name="Riley R."/>
            <person name="Wiebenga A."/>
            <person name="Aguilar-Osorio G."/>
            <person name="Amillis S."/>
            <person name="Uchima C.A."/>
            <person name="Anderluh G."/>
            <person name="Asadollahi M."/>
            <person name="Askin M."/>
            <person name="Barry K."/>
            <person name="Battaglia E."/>
            <person name="Bayram O."/>
            <person name="Benocci T."/>
            <person name="Braus-Stromeyer S.A."/>
            <person name="Caldana C."/>
            <person name="Canovas D."/>
            <person name="Cerqueira G.C."/>
            <person name="Chen F."/>
            <person name="Chen W."/>
            <person name="Choi C."/>
            <person name="Clum A."/>
            <person name="Dos Santos R.A."/>
            <person name="Damasio A.R."/>
            <person name="Diallinas G."/>
            <person name="Emri T."/>
            <person name="Fekete E."/>
            <person name="Flipphi M."/>
            <person name="Freyberg S."/>
            <person name="Gallo A."/>
            <person name="Gournas C."/>
            <person name="Habgood R."/>
            <person name="Hainaut M."/>
            <person name="Harispe M.L."/>
            <person name="Henrissat B."/>
            <person name="Hilden K.S."/>
            <person name="Hope R."/>
            <person name="Hossain A."/>
            <person name="Karabika E."/>
            <person name="Karaffa L."/>
            <person name="Karanyi Z."/>
            <person name="Krasevec N."/>
            <person name="Kuo A."/>
            <person name="Kusch H."/>
            <person name="LaButti K."/>
            <person name="Lagendijk E.L."/>
            <person name="Lapidus A."/>
            <person name="Levasseur A."/>
            <person name="Lindquist E."/>
            <person name="Lipzen A."/>
            <person name="Logrieco A.F."/>
            <person name="MacCabe A."/>
            <person name="Maekelae M.R."/>
            <person name="Malavazi I."/>
            <person name="Melin P."/>
            <person name="Meyer V."/>
            <person name="Mielnichuk N."/>
            <person name="Miskei M."/>
            <person name="Molnar A.P."/>
            <person name="Mule G."/>
            <person name="Ngan C.Y."/>
            <person name="Orejas M."/>
            <person name="Orosz E."/>
            <person name="Ouedraogo J.P."/>
            <person name="Overkamp K.M."/>
            <person name="Park H.-S."/>
            <person name="Perrone G."/>
            <person name="Piumi F."/>
            <person name="Punt P.J."/>
            <person name="Ram A.F."/>
            <person name="Ramon A."/>
            <person name="Rauscher S."/>
            <person name="Record E."/>
            <person name="Riano-Pachon D.M."/>
            <person name="Robert V."/>
            <person name="Roehrig J."/>
            <person name="Ruller R."/>
            <person name="Salamov A."/>
            <person name="Salih N.S."/>
            <person name="Samson R.A."/>
            <person name="Sandor E."/>
            <person name="Sanguinetti M."/>
            <person name="Schuetze T."/>
            <person name="Sepcic K."/>
            <person name="Shelest E."/>
            <person name="Sherlock G."/>
            <person name="Sophianopoulou V."/>
            <person name="Squina F.M."/>
            <person name="Sun H."/>
            <person name="Susca A."/>
            <person name="Todd R.B."/>
            <person name="Tsang A."/>
            <person name="Unkles S.E."/>
            <person name="van de Wiele N."/>
            <person name="van Rossen-Uffink D."/>
            <person name="Oliveira J.V."/>
            <person name="Vesth T.C."/>
            <person name="Visser J."/>
            <person name="Yu J.-H."/>
            <person name="Zhou M."/>
            <person name="Andersen M.R."/>
            <person name="Archer D.B."/>
            <person name="Baker S.E."/>
            <person name="Benoit I."/>
            <person name="Brakhage A.A."/>
            <person name="Braus G.H."/>
            <person name="Fischer R."/>
            <person name="Frisvad J.C."/>
            <person name="Goldman G.H."/>
            <person name="Houbraken J."/>
            <person name="Oakley B."/>
            <person name="Pocsi I."/>
            <person name="Scazzocchio C."/>
            <person name="Seiboth B."/>
            <person name="vanKuyk P.A."/>
            <person name="Wortman J."/>
            <person name="Dyer P.S."/>
            <person name="Grigoriev I.V."/>
        </authorList>
    </citation>
    <scope>NUCLEOTIDE SEQUENCE [LARGE SCALE GENOMIC DNA]</scope>
    <source>
        <strain evidence="9">CBS 583.65</strain>
    </source>
</reference>
<name>A0A1L9P593_ASPVE</name>
<dbReference type="PANTHER" id="PTHR23235">
    <property type="entry name" value="KRUEPPEL-LIKE TRANSCRIPTION FACTOR"/>
    <property type="match status" value="1"/>
</dbReference>
<dbReference type="Proteomes" id="UP000184073">
    <property type="component" value="Unassembled WGS sequence"/>
</dbReference>
<feature type="domain" description="C2H2-type" evidence="7">
    <location>
        <begin position="187"/>
        <end position="216"/>
    </location>
</feature>
<evidence type="ECO:0000256" key="6">
    <source>
        <dbReference type="SAM" id="MobiDB-lite"/>
    </source>
</evidence>
<dbReference type="VEuPathDB" id="FungiDB:ASPVEDRAFT_36110"/>
<gene>
    <name evidence="8" type="ORF">ASPVEDRAFT_36110</name>
</gene>
<dbReference type="SUPFAM" id="SSF57667">
    <property type="entry name" value="beta-beta-alpha zinc fingers"/>
    <property type="match status" value="1"/>
</dbReference>
<dbReference type="Pfam" id="PF00096">
    <property type="entry name" value="zf-C2H2"/>
    <property type="match status" value="2"/>
</dbReference>
<dbReference type="AlphaFoldDB" id="A0A1L9P593"/>
<dbReference type="EMBL" id="KV878125">
    <property type="protein sequence ID" value="OJI96701.1"/>
    <property type="molecule type" value="Genomic_DNA"/>
</dbReference>
<dbReference type="InterPro" id="IPR036236">
    <property type="entry name" value="Znf_C2H2_sf"/>
</dbReference>
<evidence type="ECO:0000259" key="7">
    <source>
        <dbReference type="PROSITE" id="PS50157"/>
    </source>
</evidence>
<dbReference type="GO" id="GO:0008270">
    <property type="term" value="F:zinc ion binding"/>
    <property type="evidence" value="ECO:0007669"/>
    <property type="project" value="UniProtKB-KW"/>
</dbReference>
<dbReference type="PROSITE" id="PS50157">
    <property type="entry name" value="ZINC_FINGER_C2H2_2"/>
    <property type="match status" value="2"/>
</dbReference>
<dbReference type="GO" id="GO:0000981">
    <property type="term" value="F:DNA-binding transcription factor activity, RNA polymerase II-specific"/>
    <property type="evidence" value="ECO:0007669"/>
    <property type="project" value="TreeGrafter"/>
</dbReference>
<dbReference type="STRING" id="1036611.A0A1L9P593"/>
<sequence length="262" mass="29280">MESQQSCISPLGINEWPFNTRVPDLDSPTSTSASIDSQDGLWLSYGTAKYDNITTGFTDLIPPEAIPSPPFTPVNPLLWRGGYAPVPTPGQTHPLPNHLGIYTTTSYIYSEIPTHPRQPQRILHTGSFQPRPPLWKQPLKPNFKLGSHLPRIKPLEYKCKQPGCHGRFKRQEHVTRHMKSHLNEKAYVCWVPSCGRAFSRGDNLSAHSKTHSKRSGRNRYVSTLDETSPDYDPGYRGDLTPDGRPVCASMLEGVVPGDVQLD</sequence>
<evidence type="ECO:0000256" key="3">
    <source>
        <dbReference type="ARBA" id="ARBA00022771"/>
    </source>
</evidence>
<dbReference type="GO" id="GO:0000978">
    <property type="term" value="F:RNA polymerase II cis-regulatory region sequence-specific DNA binding"/>
    <property type="evidence" value="ECO:0007669"/>
    <property type="project" value="UniProtKB-ARBA"/>
</dbReference>
<keyword evidence="4" id="KW-0862">Zinc</keyword>
<dbReference type="SMART" id="SM00355">
    <property type="entry name" value="ZnF_C2H2"/>
    <property type="match status" value="2"/>
</dbReference>
<dbReference type="PROSITE" id="PS00028">
    <property type="entry name" value="ZINC_FINGER_C2H2_1"/>
    <property type="match status" value="2"/>
</dbReference>
<dbReference type="Gene3D" id="3.30.160.60">
    <property type="entry name" value="Classic Zinc Finger"/>
    <property type="match status" value="2"/>
</dbReference>
<dbReference type="GeneID" id="63726644"/>
<evidence type="ECO:0000256" key="4">
    <source>
        <dbReference type="ARBA" id="ARBA00022833"/>
    </source>
</evidence>
<keyword evidence="2" id="KW-0677">Repeat</keyword>
<dbReference type="InterPro" id="IPR013087">
    <property type="entry name" value="Znf_C2H2_type"/>
</dbReference>
<evidence type="ECO:0000256" key="2">
    <source>
        <dbReference type="ARBA" id="ARBA00022737"/>
    </source>
</evidence>
<protein>
    <recommendedName>
        <fullName evidence="7">C2H2-type domain-containing protein</fullName>
    </recommendedName>
</protein>
<dbReference type="RefSeq" id="XP_040662464.1">
    <property type="nucleotide sequence ID" value="XM_040811133.1"/>
</dbReference>
<evidence type="ECO:0000313" key="8">
    <source>
        <dbReference type="EMBL" id="OJI96701.1"/>
    </source>
</evidence>
<feature type="compositionally biased region" description="Basic residues" evidence="6">
    <location>
        <begin position="208"/>
        <end position="217"/>
    </location>
</feature>
<proteinExistence type="predicted"/>
<evidence type="ECO:0000256" key="5">
    <source>
        <dbReference type="PROSITE-ProRule" id="PRU00042"/>
    </source>
</evidence>
<feature type="domain" description="C2H2-type" evidence="7">
    <location>
        <begin position="157"/>
        <end position="186"/>
    </location>
</feature>